<protein>
    <submittedName>
        <fullName evidence="6">Sugar ABC transporter ATP-binding protein</fullName>
    </submittedName>
</protein>
<keyword evidence="2" id="KW-0677">Repeat</keyword>
<sequence length="507" mass="54216">MHAAMVTTAPVLAVRDVEKTYTSGTRALRGVSMRVLPGTVHGLIGANGAGKSTLIKILSGWQQASAGTVEWKGAAVDWSQPGQALEAGMAAVHQHTPLVDAMTVVENVFLGRRETKRWDAAARRAELLALCERVGYELDPGELVSELSVGARQMVAILQALARDPAVVLLDEPTAALSPAEREVLFRSVRRLRDAGTTFVYTSHFLDEVMALTDHLTVLRDGLVVVDSPTADVTVESLVTAIVGKRLARMEEQSPAVRSFGPPVLSVTQLASSGHFGPIDLTVHQGEVVGLAGLLGSGRTELLSAIYRADPACTGEVRVDDHPVRHSPRAAVQAGLALVPEDRARQGFVRDWEIWRNISLPYLSSMSWRRWLPSSSRERALADQAVGDLGIVAGSADSPVGELSGGNAQKVVFAKWVYGPARVLLLDEPSAGVDVGAKADILQLVRRLADDGRGVLMVSSEFEELLTACDRILVIRRGGIVADLRVADTDLHEVTAFASGLKEGQPA</sequence>
<keyword evidence="1" id="KW-0813">Transport</keyword>
<evidence type="ECO:0000313" key="7">
    <source>
        <dbReference type="Proteomes" id="UP001519654"/>
    </source>
</evidence>
<dbReference type="PROSITE" id="PS00211">
    <property type="entry name" value="ABC_TRANSPORTER_1"/>
    <property type="match status" value="1"/>
</dbReference>
<dbReference type="InterPro" id="IPR050107">
    <property type="entry name" value="ABC_carbohydrate_import_ATPase"/>
</dbReference>
<evidence type="ECO:0000313" key="6">
    <source>
        <dbReference type="EMBL" id="MBU2669849.1"/>
    </source>
</evidence>
<dbReference type="Pfam" id="PF00005">
    <property type="entry name" value="ABC_tran"/>
    <property type="match status" value="2"/>
</dbReference>
<organism evidence="6 7">
    <name type="scientific">Paractinoplanes bogorensis</name>
    <dbReference type="NCBI Taxonomy" id="1610840"/>
    <lineage>
        <taxon>Bacteria</taxon>
        <taxon>Bacillati</taxon>
        <taxon>Actinomycetota</taxon>
        <taxon>Actinomycetes</taxon>
        <taxon>Micromonosporales</taxon>
        <taxon>Micromonosporaceae</taxon>
        <taxon>Paractinoplanes</taxon>
    </lineage>
</organism>
<feature type="domain" description="ABC transporter" evidence="5">
    <location>
        <begin position="12"/>
        <end position="246"/>
    </location>
</feature>
<gene>
    <name evidence="6" type="ORF">KOI35_40700</name>
</gene>
<keyword evidence="7" id="KW-1185">Reference proteome</keyword>
<dbReference type="CDD" id="cd03216">
    <property type="entry name" value="ABC_Carb_Monos_I"/>
    <property type="match status" value="1"/>
</dbReference>
<keyword evidence="3" id="KW-0547">Nucleotide-binding</keyword>
<reference evidence="6 7" key="1">
    <citation type="submission" date="2021-06" db="EMBL/GenBank/DDBJ databases">
        <title>Actinoplanes lichenicola sp. nov., and Actinoplanes ovalisporus sp. nov., isolated from lichen in Thailand.</title>
        <authorList>
            <person name="Saeng-In P."/>
            <person name="Kanchanasin P."/>
            <person name="Yuki M."/>
            <person name="Kudo T."/>
            <person name="Ohkuma M."/>
            <person name="Phongsopitanun W."/>
            <person name="Tanasupawat S."/>
        </authorList>
    </citation>
    <scope>NUCLEOTIDE SEQUENCE [LARGE SCALE GENOMIC DNA]</scope>
    <source>
        <strain evidence="6 7">NBRC 110975</strain>
    </source>
</reference>
<dbReference type="PROSITE" id="PS50893">
    <property type="entry name" value="ABC_TRANSPORTER_2"/>
    <property type="match status" value="2"/>
</dbReference>
<dbReference type="InterPro" id="IPR027417">
    <property type="entry name" value="P-loop_NTPase"/>
</dbReference>
<dbReference type="RefSeq" id="WP_215794979.1">
    <property type="nucleotide sequence ID" value="NZ_JAHKKG010000016.1"/>
</dbReference>
<dbReference type="InterPro" id="IPR003439">
    <property type="entry name" value="ABC_transporter-like_ATP-bd"/>
</dbReference>
<dbReference type="SUPFAM" id="SSF52540">
    <property type="entry name" value="P-loop containing nucleoside triphosphate hydrolases"/>
    <property type="match status" value="2"/>
</dbReference>
<evidence type="ECO:0000256" key="2">
    <source>
        <dbReference type="ARBA" id="ARBA00022737"/>
    </source>
</evidence>
<evidence type="ECO:0000256" key="1">
    <source>
        <dbReference type="ARBA" id="ARBA00022448"/>
    </source>
</evidence>
<dbReference type="Gene3D" id="3.40.50.300">
    <property type="entry name" value="P-loop containing nucleotide triphosphate hydrolases"/>
    <property type="match status" value="2"/>
</dbReference>
<dbReference type="PANTHER" id="PTHR43790:SF9">
    <property type="entry name" value="GALACTOFURANOSE TRANSPORTER ATP-BINDING PROTEIN YTFR"/>
    <property type="match status" value="1"/>
</dbReference>
<dbReference type="SMART" id="SM00382">
    <property type="entry name" value="AAA"/>
    <property type="match status" value="2"/>
</dbReference>
<dbReference type="GO" id="GO:0005524">
    <property type="term" value="F:ATP binding"/>
    <property type="evidence" value="ECO:0007669"/>
    <property type="project" value="UniProtKB-KW"/>
</dbReference>
<dbReference type="InterPro" id="IPR017871">
    <property type="entry name" value="ABC_transporter-like_CS"/>
</dbReference>
<evidence type="ECO:0000256" key="4">
    <source>
        <dbReference type="ARBA" id="ARBA00022840"/>
    </source>
</evidence>
<dbReference type="InterPro" id="IPR003593">
    <property type="entry name" value="AAA+_ATPase"/>
</dbReference>
<comment type="caution">
    <text evidence="6">The sequence shown here is derived from an EMBL/GenBank/DDBJ whole genome shotgun (WGS) entry which is preliminary data.</text>
</comment>
<proteinExistence type="predicted"/>
<evidence type="ECO:0000256" key="3">
    <source>
        <dbReference type="ARBA" id="ARBA00022741"/>
    </source>
</evidence>
<feature type="domain" description="ABC transporter" evidence="5">
    <location>
        <begin position="248"/>
        <end position="502"/>
    </location>
</feature>
<dbReference type="EMBL" id="JAHKKG010000016">
    <property type="protein sequence ID" value="MBU2669849.1"/>
    <property type="molecule type" value="Genomic_DNA"/>
</dbReference>
<keyword evidence="4 6" id="KW-0067">ATP-binding</keyword>
<accession>A0ABS5Z2D0</accession>
<dbReference type="CDD" id="cd03215">
    <property type="entry name" value="ABC_Carb_Monos_II"/>
    <property type="match status" value="1"/>
</dbReference>
<evidence type="ECO:0000259" key="5">
    <source>
        <dbReference type="PROSITE" id="PS50893"/>
    </source>
</evidence>
<dbReference type="PANTHER" id="PTHR43790">
    <property type="entry name" value="CARBOHYDRATE TRANSPORT ATP-BINDING PROTEIN MG119-RELATED"/>
    <property type="match status" value="1"/>
</dbReference>
<name>A0ABS5Z2D0_9ACTN</name>
<dbReference type="Proteomes" id="UP001519654">
    <property type="component" value="Unassembled WGS sequence"/>
</dbReference>